<reference evidence="3" key="3">
    <citation type="submission" date="2023-05" db="EMBL/GenBank/DDBJ databases">
        <authorList>
            <person name="Smith C.H."/>
        </authorList>
    </citation>
    <scope>NUCLEOTIDE SEQUENCE</scope>
    <source>
        <strain evidence="3">CHS0354</strain>
        <tissue evidence="3">Mantle</tissue>
    </source>
</reference>
<comment type="caution">
    <text evidence="3">The sequence shown here is derived from an EMBL/GenBank/DDBJ whole genome shotgun (WGS) entry which is preliminary data.</text>
</comment>
<keyword evidence="1" id="KW-0175">Coiled coil</keyword>
<evidence type="ECO:0000313" key="4">
    <source>
        <dbReference type="Proteomes" id="UP001195483"/>
    </source>
</evidence>
<feature type="region of interest" description="Disordered" evidence="2">
    <location>
        <begin position="171"/>
        <end position="190"/>
    </location>
</feature>
<reference evidence="3" key="2">
    <citation type="journal article" date="2021" name="Genome Biol. Evol.">
        <title>Developing a high-quality reference genome for a parasitic bivalve with doubly uniparental inheritance (Bivalvia: Unionida).</title>
        <authorList>
            <person name="Smith C.H."/>
        </authorList>
    </citation>
    <scope>NUCLEOTIDE SEQUENCE</scope>
    <source>
        <strain evidence="3">CHS0354</strain>
        <tissue evidence="3">Mantle</tissue>
    </source>
</reference>
<feature type="coiled-coil region" evidence="1">
    <location>
        <begin position="142"/>
        <end position="169"/>
    </location>
</feature>
<keyword evidence="4" id="KW-1185">Reference proteome</keyword>
<dbReference type="Proteomes" id="UP001195483">
    <property type="component" value="Unassembled WGS sequence"/>
</dbReference>
<gene>
    <name evidence="3" type="ORF">CHS0354_009926</name>
</gene>
<reference evidence="3" key="1">
    <citation type="journal article" date="2021" name="Genome Biol. Evol.">
        <title>A High-Quality Reference Genome for a Parasitic Bivalve with Doubly Uniparental Inheritance (Bivalvia: Unionida).</title>
        <authorList>
            <person name="Smith C.H."/>
        </authorList>
    </citation>
    <scope>NUCLEOTIDE SEQUENCE</scope>
    <source>
        <strain evidence="3">CHS0354</strain>
    </source>
</reference>
<organism evidence="3 4">
    <name type="scientific">Potamilus streckersoni</name>
    <dbReference type="NCBI Taxonomy" id="2493646"/>
    <lineage>
        <taxon>Eukaryota</taxon>
        <taxon>Metazoa</taxon>
        <taxon>Spiralia</taxon>
        <taxon>Lophotrochozoa</taxon>
        <taxon>Mollusca</taxon>
        <taxon>Bivalvia</taxon>
        <taxon>Autobranchia</taxon>
        <taxon>Heteroconchia</taxon>
        <taxon>Palaeoheterodonta</taxon>
        <taxon>Unionida</taxon>
        <taxon>Unionoidea</taxon>
        <taxon>Unionidae</taxon>
        <taxon>Ambleminae</taxon>
        <taxon>Lampsilini</taxon>
        <taxon>Potamilus</taxon>
    </lineage>
</organism>
<name>A0AAE0TDP6_9BIVA</name>
<dbReference type="EMBL" id="JAEAOA010000629">
    <property type="protein sequence ID" value="KAK3607990.1"/>
    <property type="molecule type" value="Genomic_DNA"/>
</dbReference>
<evidence type="ECO:0000313" key="3">
    <source>
        <dbReference type="EMBL" id="KAK3607990.1"/>
    </source>
</evidence>
<protein>
    <submittedName>
        <fullName evidence="3">Uncharacterized protein</fullName>
    </submittedName>
</protein>
<dbReference type="AlphaFoldDB" id="A0AAE0TDP6"/>
<evidence type="ECO:0000256" key="1">
    <source>
        <dbReference type="SAM" id="Coils"/>
    </source>
</evidence>
<accession>A0AAE0TDP6</accession>
<proteinExistence type="predicted"/>
<sequence length="225" mass="26095">MENRVFDSFRIQATAEKLKAEYQIKTQQLYALRTELSHLKDRADCYKNELTMKENICIEKVKQLQGKLLQLRKDLETCTSKLNSLPVEESQEHRCLKCLREQWNGFLKQTKCCDGQTEPNIQSLYSTLLDLDFDHVQNCRLKEEMENNLNQAKRQHSKLQRILSNLSERVSNENAPLHKSESTSSSPFSGCPFASASSKFRWSSNSSQQRGSKLLQTRSVLWDTN</sequence>
<feature type="coiled-coil region" evidence="1">
    <location>
        <begin position="15"/>
        <end position="81"/>
    </location>
</feature>
<evidence type="ECO:0000256" key="2">
    <source>
        <dbReference type="SAM" id="MobiDB-lite"/>
    </source>
</evidence>